<accession>A0A8J7CBK0</accession>
<gene>
    <name evidence="2" type="ORF">IHV25_01045</name>
</gene>
<organism evidence="2 3">
    <name type="scientific">Phaeovibrio sulfidiphilus</name>
    <dbReference type="NCBI Taxonomy" id="1220600"/>
    <lineage>
        <taxon>Bacteria</taxon>
        <taxon>Pseudomonadati</taxon>
        <taxon>Pseudomonadota</taxon>
        <taxon>Alphaproteobacteria</taxon>
        <taxon>Rhodospirillales</taxon>
        <taxon>Rhodospirillaceae</taxon>
        <taxon>Phaeovibrio</taxon>
    </lineage>
</organism>
<dbReference type="EMBL" id="JACZHT010000001">
    <property type="protein sequence ID" value="MBE1236243.1"/>
    <property type="molecule type" value="Genomic_DNA"/>
</dbReference>
<feature type="region of interest" description="Disordered" evidence="1">
    <location>
        <begin position="139"/>
        <end position="164"/>
    </location>
</feature>
<comment type="caution">
    <text evidence="2">The sequence shown here is derived from an EMBL/GenBank/DDBJ whole genome shotgun (WGS) entry which is preliminary data.</text>
</comment>
<dbReference type="RefSeq" id="WP_192533112.1">
    <property type="nucleotide sequence ID" value="NZ_JACZHT010000001.1"/>
</dbReference>
<feature type="compositionally biased region" description="Basic and acidic residues" evidence="1">
    <location>
        <begin position="616"/>
        <end position="631"/>
    </location>
</feature>
<protein>
    <submittedName>
        <fullName evidence="2">Uncharacterized protein</fullName>
    </submittedName>
</protein>
<proteinExistence type="predicted"/>
<feature type="compositionally biased region" description="Polar residues" evidence="1">
    <location>
        <begin position="218"/>
        <end position="229"/>
    </location>
</feature>
<keyword evidence="3" id="KW-1185">Reference proteome</keyword>
<name>A0A8J7CBK0_9PROT</name>
<evidence type="ECO:0000256" key="1">
    <source>
        <dbReference type="SAM" id="MobiDB-lite"/>
    </source>
</evidence>
<dbReference type="Proteomes" id="UP000631034">
    <property type="component" value="Unassembled WGS sequence"/>
</dbReference>
<sequence>MSTRDDQVASDSNSRRLAVTSLARSGPIGSRTTVCSAELQRGVTEQVASDRHLNSTGVAGLTGANHFTASATGDGDLASRLRVRAVSNRDVATDTRFRRLSSTEVGVTTGAARDVEGTSVVGRTDVGLGDIGTATSLAGSKSVRRDRRARSTTVARGHPISGTRVHHDSRDLVLEGRAIGVGDVTGSTTRRRSIAALDGVSARTTREAGVARDGGRTGNRQGKSTASTTVTDGSAVTAVVTANGQIAACGSPSLVCADGQIAANSDAGRTAGTARAAIGDIGTLATSGTGHLQITNHDSVLGNLKGNNRTRATLAGALRIATLTGGDSEIALLGVETNGERAIALGDGRTGTTRARPARVGTVSAFDSQRGVKRGSLLELGGDNTTISTISGSSRGNHATRNTVNSEGTDFRVVEDRQGDVPHVTAVARGGSLTSRLAGRIDHERRFSSAGCVSSLRKAAVDHERHAAGITAVGSSAVDRITGKKLKLLARRERHTVGEVHRHATADRAGGRATDKATARRQRDVGSPLGVSVTANKGAAPAGVTARASGSPSTTLNRELLAVGNRVVLDGHVRAVLGHFVLLSVRGVTQCRVNRGSSAVRTRHHSVLSSSPGITCRERRDGQGECERRNDNSASPDRNLHIFNPLS</sequence>
<dbReference type="AlphaFoldDB" id="A0A8J7CBK0"/>
<feature type="region of interest" description="Disordered" evidence="1">
    <location>
        <begin position="602"/>
        <end position="638"/>
    </location>
</feature>
<evidence type="ECO:0000313" key="3">
    <source>
        <dbReference type="Proteomes" id="UP000631034"/>
    </source>
</evidence>
<feature type="region of interest" description="Disordered" evidence="1">
    <location>
        <begin position="499"/>
        <end position="534"/>
    </location>
</feature>
<feature type="compositionally biased region" description="Basic and acidic residues" evidence="1">
    <location>
        <begin position="499"/>
        <end position="524"/>
    </location>
</feature>
<evidence type="ECO:0000313" key="2">
    <source>
        <dbReference type="EMBL" id="MBE1236243.1"/>
    </source>
</evidence>
<feature type="region of interest" description="Disordered" evidence="1">
    <location>
        <begin position="205"/>
        <end position="229"/>
    </location>
</feature>
<feature type="compositionally biased region" description="Basic and acidic residues" evidence="1">
    <location>
        <begin position="205"/>
        <end position="215"/>
    </location>
</feature>
<reference evidence="2" key="1">
    <citation type="submission" date="2020-10" db="EMBL/GenBank/DDBJ databases">
        <title>Genome sequence of the unusual species of purple photosynthetic bacteria, Phaeovibrio sulfidiphilus DSM 23193, type strain.</title>
        <authorList>
            <person name="Kyndt J.A."/>
            <person name="Meyer T.E."/>
        </authorList>
    </citation>
    <scope>NUCLEOTIDE SEQUENCE</scope>
    <source>
        <strain evidence="2">DSM 23193</strain>
    </source>
</reference>